<dbReference type="SUPFAM" id="SSF103491">
    <property type="entry name" value="Preprotein translocase SecY subunit"/>
    <property type="match status" value="1"/>
</dbReference>
<evidence type="ECO:0000256" key="7">
    <source>
        <dbReference type="ARBA" id="ARBA00023010"/>
    </source>
</evidence>
<dbReference type="Gene3D" id="1.10.3370.10">
    <property type="entry name" value="SecY subunit domain"/>
    <property type="match status" value="1"/>
</dbReference>
<sequence length="441" mass="48851">MIKTLINAWKIIDLRKRILYTVMIIIVFRIGSMIPVPFLNVEALRGLMGNSAEGGALLAYLDTLSGGAFAQATLFAMSITPYVNSSIIMQLMGIALPVLENLQKEGSEGQKKINTITRYVTIALGLMQGAGYYLQLKNSSFEGQSVIKYTQGASGTFVFIIIVLIFTAGTALIMWLGERINEKGIGNGVSILLFAGIVSRLPAIFTKLSTFIMFAAMNPGENWRYFVYVPIFLIILLGMMWIIVFINDAERRIPVQYAQRTAGRRLYAGQISHIPLKVGLAGIMPVIFASSILSMPTLISLFTKPTGFFKKVLEALSINGWLYAVIYFFLIIMFSYFYVSISFEPLEMANNLRQSNGVIPGIRPGKPTMEFFDKILSKITFLGAIFLAFIAIFPIVFGFLTGMSSLSLSGTSIVILVGVALETIKQLESQMMMRKYKGFLD</sequence>
<keyword evidence="8 10" id="KW-0472">Membrane</keyword>
<feature type="transmembrane region" description="Helical" evidence="10">
    <location>
        <begin position="406"/>
        <end position="424"/>
    </location>
</feature>
<feature type="transmembrane region" description="Helical" evidence="10">
    <location>
        <begin position="156"/>
        <end position="177"/>
    </location>
</feature>
<dbReference type="InterPro" id="IPR026593">
    <property type="entry name" value="SecY"/>
</dbReference>
<evidence type="ECO:0000256" key="5">
    <source>
        <dbReference type="ARBA" id="ARBA00022927"/>
    </source>
</evidence>
<dbReference type="Proteomes" id="UP001335720">
    <property type="component" value="Chromosome"/>
</dbReference>
<comment type="subcellular location">
    <subcellularLocation>
        <location evidence="10">Cell membrane</location>
        <topology evidence="10">Multi-pass membrane protein</topology>
    </subcellularLocation>
    <subcellularLocation>
        <location evidence="1 12">Membrane</location>
        <topology evidence="1 12">Multi-pass membrane protein</topology>
    </subcellularLocation>
</comment>
<evidence type="ECO:0000256" key="2">
    <source>
        <dbReference type="ARBA" id="ARBA00005751"/>
    </source>
</evidence>
<evidence type="ECO:0000256" key="1">
    <source>
        <dbReference type="ARBA" id="ARBA00004141"/>
    </source>
</evidence>
<organism evidence="14">
    <name type="scientific">Candidatus Paraimprobicoccus trichonymphae</name>
    <dbReference type="NCBI Taxonomy" id="3033793"/>
    <lineage>
        <taxon>Bacteria</taxon>
        <taxon>Bacillati</taxon>
        <taxon>Bacillota</taxon>
        <taxon>Clostridia</taxon>
        <taxon>Candidatus Paraimprobicoccus</taxon>
    </lineage>
</organism>
<dbReference type="InterPro" id="IPR023201">
    <property type="entry name" value="SecY_dom_sf"/>
</dbReference>
<comment type="subunit">
    <text evidence="10">Component of the Sec protein translocase complex. Heterotrimer consisting of SecY, SecE and SecG subunits. The heterotrimers can form oligomers, although 1 heterotrimer is thought to be able to translocate proteins. Interacts with the ribosome. Interacts with SecDF, and other proteins may be involved. Interacts with SecA.</text>
</comment>
<evidence type="ECO:0000256" key="9">
    <source>
        <dbReference type="ARBA" id="ARBA00039733"/>
    </source>
</evidence>
<feature type="transmembrane region" description="Helical" evidence="10">
    <location>
        <begin position="321"/>
        <end position="339"/>
    </location>
</feature>
<feature type="transmembrane region" description="Helical" evidence="10">
    <location>
        <begin position="274"/>
        <end position="301"/>
    </location>
</feature>
<comment type="similarity">
    <text evidence="2 10 13">Belongs to the SecY/SEC61-alpha family.</text>
</comment>
<dbReference type="AlphaFoldDB" id="A0AA48KZZ4"/>
<evidence type="ECO:0000256" key="8">
    <source>
        <dbReference type="ARBA" id="ARBA00023136"/>
    </source>
</evidence>
<accession>A0AA48KZZ4</accession>
<feature type="transmembrane region" description="Helical" evidence="10">
    <location>
        <begin position="79"/>
        <end position="99"/>
    </location>
</feature>
<feature type="transmembrane region" description="Helical" evidence="10">
    <location>
        <begin position="225"/>
        <end position="246"/>
    </location>
</feature>
<keyword evidence="7 10" id="KW-0811">Translocation</keyword>
<dbReference type="PIRSF" id="PIRSF004557">
    <property type="entry name" value="SecY"/>
    <property type="match status" value="1"/>
</dbReference>
<dbReference type="GO" id="GO:0006605">
    <property type="term" value="P:protein targeting"/>
    <property type="evidence" value="ECO:0007669"/>
    <property type="project" value="UniProtKB-UniRule"/>
</dbReference>
<dbReference type="GO" id="GO:0005886">
    <property type="term" value="C:plasma membrane"/>
    <property type="evidence" value="ECO:0007669"/>
    <property type="project" value="UniProtKB-SubCell"/>
</dbReference>
<evidence type="ECO:0000313" key="14">
    <source>
        <dbReference type="EMBL" id="BED92789.1"/>
    </source>
</evidence>
<reference evidence="14" key="1">
    <citation type="journal article" date="2023" name="ISME J.">
        <title>Emergence of putative energy parasites within Clostridia revealed by genome analysis of a novel endosymbiotic clade.</title>
        <authorList>
            <person name="Takahashi K."/>
            <person name="Kuwahara H."/>
            <person name="Horikawa Y."/>
            <person name="Izawa K."/>
            <person name="Kato D."/>
            <person name="Inagaki T."/>
            <person name="Yuki M."/>
            <person name="Ohkuma M."/>
            <person name="Hongoh Y."/>
        </authorList>
    </citation>
    <scope>NUCLEOTIDE SEQUENCE</scope>
    <source>
        <strain evidence="14">RsTa-C01</strain>
    </source>
</reference>
<proteinExistence type="inferred from homology"/>
<keyword evidence="10" id="KW-1003">Cell membrane</keyword>
<evidence type="ECO:0000256" key="10">
    <source>
        <dbReference type="HAMAP-Rule" id="MF_01465"/>
    </source>
</evidence>
<dbReference type="InterPro" id="IPR030659">
    <property type="entry name" value="SecY_CS"/>
</dbReference>
<feature type="transmembrane region" description="Helical" evidence="10">
    <location>
        <begin position="184"/>
        <end position="205"/>
    </location>
</feature>
<dbReference type="HAMAP" id="MF_01465">
    <property type="entry name" value="SecY"/>
    <property type="match status" value="1"/>
</dbReference>
<dbReference type="InterPro" id="IPR002208">
    <property type="entry name" value="SecY/SEC61-alpha"/>
</dbReference>
<dbReference type="GO" id="GO:0043952">
    <property type="term" value="P:protein transport by the Sec complex"/>
    <property type="evidence" value="ECO:0007669"/>
    <property type="project" value="UniProtKB-UniRule"/>
</dbReference>
<dbReference type="GO" id="GO:0065002">
    <property type="term" value="P:intracellular protein transmembrane transport"/>
    <property type="evidence" value="ECO:0007669"/>
    <property type="project" value="UniProtKB-UniRule"/>
</dbReference>
<dbReference type="PROSITE" id="PS00755">
    <property type="entry name" value="SECY_1"/>
    <property type="match status" value="1"/>
</dbReference>
<evidence type="ECO:0000256" key="4">
    <source>
        <dbReference type="ARBA" id="ARBA00022692"/>
    </source>
</evidence>
<feature type="transmembrane region" description="Helical" evidence="10">
    <location>
        <begin position="379"/>
        <end position="400"/>
    </location>
</feature>
<dbReference type="NCBIfam" id="TIGR00967">
    <property type="entry name" value="3a0501s007"/>
    <property type="match status" value="1"/>
</dbReference>
<protein>
    <recommendedName>
        <fullName evidence="9 10">Protein translocase subunit SecY</fullName>
    </recommendedName>
</protein>
<feature type="transmembrane region" description="Helical" evidence="10">
    <location>
        <begin position="18"/>
        <end position="38"/>
    </location>
</feature>
<dbReference type="FunFam" id="1.10.3370.10:FF:000001">
    <property type="entry name" value="Preprotein translocase subunit SecY"/>
    <property type="match status" value="1"/>
</dbReference>
<evidence type="ECO:0000256" key="12">
    <source>
        <dbReference type="RuleBase" id="RU003484"/>
    </source>
</evidence>
<keyword evidence="3 10" id="KW-0813">Transport</keyword>
<dbReference type="Pfam" id="PF00344">
    <property type="entry name" value="SecY"/>
    <property type="match status" value="1"/>
</dbReference>
<evidence type="ECO:0000256" key="11">
    <source>
        <dbReference type="RuleBase" id="RU000537"/>
    </source>
</evidence>
<feature type="transmembrane region" description="Helical" evidence="10">
    <location>
        <begin position="119"/>
        <end position="136"/>
    </location>
</feature>
<dbReference type="PANTHER" id="PTHR10906">
    <property type="entry name" value="SECY/SEC61-ALPHA FAMILY MEMBER"/>
    <property type="match status" value="1"/>
</dbReference>
<evidence type="ECO:0000256" key="6">
    <source>
        <dbReference type="ARBA" id="ARBA00022989"/>
    </source>
</evidence>
<dbReference type="PRINTS" id="PR00303">
    <property type="entry name" value="SECYTRNLCASE"/>
</dbReference>
<keyword evidence="4 10" id="KW-0812">Transmembrane</keyword>
<evidence type="ECO:0000256" key="13">
    <source>
        <dbReference type="RuleBase" id="RU004349"/>
    </source>
</evidence>
<keyword evidence="5 10" id="KW-0653">Protein transport</keyword>
<gene>
    <name evidence="10" type="primary">secY</name>
    <name evidence="14" type="ORF">RsTaC01_0671</name>
</gene>
<keyword evidence="6 10" id="KW-1133">Transmembrane helix</keyword>
<dbReference type="PROSITE" id="PS00756">
    <property type="entry name" value="SECY_2"/>
    <property type="match status" value="1"/>
</dbReference>
<dbReference type="EMBL" id="AP027925">
    <property type="protein sequence ID" value="BED92789.1"/>
    <property type="molecule type" value="Genomic_DNA"/>
</dbReference>
<evidence type="ECO:0000256" key="3">
    <source>
        <dbReference type="ARBA" id="ARBA00022448"/>
    </source>
</evidence>
<dbReference type="KEGG" id="ptrh:RsTaC01_0671"/>
<name>A0AA48KZZ4_9FIRM</name>
<comment type="function">
    <text evidence="10 11">The central subunit of the protein translocation channel SecYEG. Consists of two halves formed by TMs 1-5 and 6-10. These two domains form a lateral gate at the front which open onto the bilayer between TMs 2 and 7, and are clamped together by SecE at the back. The channel is closed by both a pore ring composed of hydrophobic SecY resides and a short helix (helix 2A) on the extracellular side of the membrane which forms a plug. The plug probably moves laterally to allow the channel to open. The ring and the pore may move independently.</text>
</comment>